<evidence type="ECO:0000259" key="1">
    <source>
        <dbReference type="Pfam" id="PF01764"/>
    </source>
</evidence>
<name>A0A7J0BIU0_9BACT</name>
<dbReference type="AlphaFoldDB" id="A0A7J0BIU0"/>
<dbReference type="InterPro" id="IPR029058">
    <property type="entry name" value="AB_hydrolase_fold"/>
</dbReference>
<dbReference type="GO" id="GO:0006629">
    <property type="term" value="P:lipid metabolic process"/>
    <property type="evidence" value="ECO:0007669"/>
    <property type="project" value="InterPro"/>
</dbReference>
<protein>
    <recommendedName>
        <fullName evidence="1">Fungal lipase-type domain-containing protein</fullName>
    </recommendedName>
</protein>
<proteinExistence type="predicted"/>
<feature type="domain" description="Fungal lipase-type" evidence="1">
    <location>
        <begin position="121"/>
        <end position="240"/>
    </location>
</feature>
<dbReference type="CDD" id="cd00519">
    <property type="entry name" value="Lipase_3"/>
    <property type="match status" value="1"/>
</dbReference>
<organism evidence="2 3">
    <name type="scientific">Desulfovibrio subterraneus</name>
    <dbReference type="NCBI Taxonomy" id="2718620"/>
    <lineage>
        <taxon>Bacteria</taxon>
        <taxon>Pseudomonadati</taxon>
        <taxon>Thermodesulfobacteriota</taxon>
        <taxon>Desulfovibrionia</taxon>
        <taxon>Desulfovibrionales</taxon>
        <taxon>Desulfovibrionaceae</taxon>
        <taxon>Desulfovibrio</taxon>
    </lineage>
</organism>
<reference evidence="2 3" key="1">
    <citation type="submission" date="2020-05" db="EMBL/GenBank/DDBJ databases">
        <title>Draft genome sequence of Desulfovibrio sp. strain HN2T.</title>
        <authorList>
            <person name="Ueno A."/>
            <person name="Tamazawa S."/>
            <person name="Tamamura S."/>
            <person name="Murakami T."/>
            <person name="Kiyama T."/>
            <person name="Inomata H."/>
            <person name="Amano Y."/>
            <person name="Miyakawa K."/>
            <person name="Tamaki H."/>
            <person name="Naganuma T."/>
            <person name="Kaneko K."/>
        </authorList>
    </citation>
    <scope>NUCLEOTIDE SEQUENCE [LARGE SCALE GENOMIC DNA]</scope>
    <source>
        <strain evidence="2 3">HN2</strain>
    </source>
</reference>
<dbReference type="Gene3D" id="3.40.50.1820">
    <property type="entry name" value="alpha/beta hydrolase"/>
    <property type="match status" value="1"/>
</dbReference>
<dbReference type="RefSeq" id="WP_174405242.1">
    <property type="nucleotide sequence ID" value="NZ_BLVO01000013.1"/>
</dbReference>
<dbReference type="PANTHER" id="PTHR45856:SF24">
    <property type="entry name" value="FUNGAL LIPASE-LIKE DOMAIN-CONTAINING PROTEIN"/>
    <property type="match status" value="1"/>
</dbReference>
<dbReference type="Proteomes" id="UP000503840">
    <property type="component" value="Unassembled WGS sequence"/>
</dbReference>
<dbReference type="SUPFAM" id="SSF53474">
    <property type="entry name" value="alpha/beta-Hydrolases"/>
    <property type="match status" value="1"/>
</dbReference>
<accession>A0A7J0BIU0</accession>
<evidence type="ECO:0000313" key="2">
    <source>
        <dbReference type="EMBL" id="GFM33596.1"/>
    </source>
</evidence>
<gene>
    <name evidence="2" type="ORF">DSM101010T_19610</name>
</gene>
<dbReference type="InterPro" id="IPR051218">
    <property type="entry name" value="Sec_MonoDiacylglyc_Lipase"/>
</dbReference>
<sequence length="345" mass="38509">MYTYFGDSRLLSALPIRRAAYSDRTAWLMAEISRLIYEPLPGETTVEEYVEELRKAIKEGRHEDLLEGLISKCYEINGKDCALVERELRAADFELLGTFVRNDTEAMLAKLSRDGVDPFLVLAFRGTASVKDVVTDMCINLVPAPGGGRVHRGFLRAFQSVEQDIKKLLEQYTDLPLYITGHSLGGALAIVATRYLGSDSTGATYTFGAPRAADDDFYTPIKTPIYRVVNAADGVPRVPFGYGFNFALAALRLFPIRGYEMSEWLRRFSGYTHEGSLIFMDSPQNVQDAKGIPFKDLKVKQSPNYAWRSMVVVQRLVTSSGKAALADHGIAEYCQKLHAHASRRI</sequence>
<dbReference type="InterPro" id="IPR002921">
    <property type="entry name" value="Fungal_lipase-type"/>
</dbReference>
<evidence type="ECO:0000313" key="3">
    <source>
        <dbReference type="Proteomes" id="UP000503840"/>
    </source>
</evidence>
<comment type="caution">
    <text evidence="2">The sequence shown here is derived from an EMBL/GenBank/DDBJ whole genome shotgun (WGS) entry which is preliminary data.</text>
</comment>
<dbReference type="EMBL" id="BLVO01000013">
    <property type="protein sequence ID" value="GFM33596.1"/>
    <property type="molecule type" value="Genomic_DNA"/>
</dbReference>
<dbReference type="Pfam" id="PF01764">
    <property type="entry name" value="Lipase_3"/>
    <property type="match status" value="1"/>
</dbReference>
<keyword evidence="3" id="KW-1185">Reference proteome</keyword>
<dbReference type="PANTHER" id="PTHR45856">
    <property type="entry name" value="ALPHA/BETA-HYDROLASES SUPERFAMILY PROTEIN"/>
    <property type="match status" value="1"/>
</dbReference>